<name>A0A7Y9LNN1_9BURK</name>
<reference evidence="1 2" key="1">
    <citation type="submission" date="2020-07" db="EMBL/GenBank/DDBJ databases">
        <title>Genomic Encyclopedia of Type Strains, Phase IV (KMG-V): Genome sequencing to study the core and pangenomes of soil and plant-associated prokaryotes.</title>
        <authorList>
            <person name="Whitman W."/>
        </authorList>
    </citation>
    <scope>NUCLEOTIDE SEQUENCE [LARGE SCALE GENOMIC DNA]</scope>
    <source>
        <strain evidence="1 2">SAS40</strain>
    </source>
</reference>
<evidence type="ECO:0000313" key="2">
    <source>
        <dbReference type="Proteomes" id="UP000542125"/>
    </source>
</evidence>
<sequence length="81" mass="9299">MTTPKRLASAEDIRMLVQDAVNARPELRQHNEALMVHEPFWHEDDQTGCNWSISGYMGLSKYADDFRIALQDVRSSYNLGT</sequence>
<proteinExistence type="predicted"/>
<dbReference type="RefSeq" id="WP_179586234.1">
    <property type="nucleotide sequence ID" value="NZ_JACBYR010000001.1"/>
</dbReference>
<protein>
    <submittedName>
        <fullName evidence="1">Uncharacterized protein</fullName>
    </submittedName>
</protein>
<organism evidence="1 2">
    <name type="scientific">Pigmentiphaga litoralis</name>
    <dbReference type="NCBI Taxonomy" id="516702"/>
    <lineage>
        <taxon>Bacteria</taxon>
        <taxon>Pseudomonadati</taxon>
        <taxon>Pseudomonadota</taxon>
        <taxon>Betaproteobacteria</taxon>
        <taxon>Burkholderiales</taxon>
        <taxon>Alcaligenaceae</taxon>
        <taxon>Pigmentiphaga</taxon>
    </lineage>
</organism>
<dbReference type="Proteomes" id="UP000542125">
    <property type="component" value="Unassembled WGS sequence"/>
</dbReference>
<keyword evidence="2" id="KW-1185">Reference proteome</keyword>
<evidence type="ECO:0000313" key="1">
    <source>
        <dbReference type="EMBL" id="NYE82951.1"/>
    </source>
</evidence>
<accession>A0A7Y9LNN1</accession>
<dbReference type="AlphaFoldDB" id="A0A7Y9LNN1"/>
<gene>
    <name evidence="1" type="ORF">FHW18_002222</name>
</gene>
<dbReference type="EMBL" id="JACBYR010000001">
    <property type="protein sequence ID" value="NYE82951.1"/>
    <property type="molecule type" value="Genomic_DNA"/>
</dbReference>
<comment type="caution">
    <text evidence="1">The sequence shown here is derived from an EMBL/GenBank/DDBJ whole genome shotgun (WGS) entry which is preliminary data.</text>
</comment>